<comment type="catalytic activity">
    <reaction evidence="1">
        <text>lipid IVA (E. coli) + CMP-3-deoxy-beta-D-manno-octulosonate = alpha-Kdo-(2-&gt;6)-lipid IVA (E. coli) + CMP + H(+)</text>
        <dbReference type="Rhea" id="RHEA:28066"/>
        <dbReference type="ChEBI" id="CHEBI:15378"/>
        <dbReference type="ChEBI" id="CHEBI:58603"/>
        <dbReference type="ChEBI" id="CHEBI:60364"/>
        <dbReference type="ChEBI" id="CHEBI:60377"/>
        <dbReference type="ChEBI" id="CHEBI:85987"/>
        <dbReference type="EC" id="2.4.99.12"/>
    </reaction>
</comment>
<dbReference type="GO" id="GO:0009245">
    <property type="term" value="P:lipid A biosynthetic process"/>
    <property type="evidence" value="ECO:0007669"/>
    <property type="project" value="TreeGrafter"/>
</dbReference>
<dbReference type="GO" id="GO:0043842">
    <property type="term" value="F:Kdo transferase activity"/>
    <property type="evidence" value="ECO:0007669"/>
    <property type="project" value="UniProtKB-EC"/>
</dbReference>
<dbReference type="EMBL" id="FOHO01000016">
    <property type="protein sequence ID" value="SET95708.1"/>
    <property type="molecule type" value="Genomic_DNA"/>
</dbReference>
<keyword evidence="1" id="KW-0448">Lipopolysaccharide biosynthesis</keyword>
<comment type="subcellular location">
    <subcellularLocation>
        <location evidence="1">Cell membrane</location>
    </subcellularLocation>
</comment>
<dbReference type="Pfam" id="PF04413">
    <property type="entry name" value="Glycos_transf_N"/>
    <property type="match status" value="1"/>
</dbReference>
<dbReference type="Proteomes" id="UP000199180">
    <property type="component" value="Unassembled WGS sequence"/>
</dbReference>
<comment type="function">
    <text evidence="1">Involved in lipopolysaccharide (LPS) biosynthesis. Catalyzes the transfer of 3-deoxy-D-manno-octulosonate (Kdo) residue(s) from CMP-Kdo to lipid IV(A), the tetraacyldisaccharide-1,4'-bisphosphate precursor of lipid A.</text>
</comment>
<dbReference type="AlphaFoldDB" id="A0A1I0IFC8"/>
<evidence type="ECO:0000313" key="4">
    <source>
        <dbReference type="Proteomes" id="UP000199180"/>
    </source>
</evidence>
<evidence type="ECO:0000256" key="1">
    <source>
        <dbReference type="RuleBase" id="RU365103"/>
    </source>
</evidence>
<dbReference type="GO" id="GO:0005886">
    <property type="term" value="C:plasma membrane"/>
    <property type="evidence" value="ECO:0007669"/>
    <property type="project" value="UniProtKB-SubCell"/>
</dbReference>
<dbReference type="OrthoDB" id="9789797at2"/>
<comment type="similarity">
    <text evidence="1">Belongs to the glycosyltransferase group 1 family.</text>
</comment>
<protein>
    <recommendedName>
        <fullName evidence="1">3-deoxy-D-manno-octulosonic acid transferase</fullName>
        <shortName evidence="1">Kdo transferase</shortName>
        <ecNumber evidence="1">2.4.99.12</ecNumber>
    </recommendedName>
    <alternativeName>
        <fullName evidence="1">Lipid IV(A) 3-deoxy-D-manno-octulosonic acid transferase</fullName>
    </alternativeName>
</protein>
<evidence type="ECO:0000259" key="2">
    <source>
        <dbReference type="Pfam" id="PF04413"/>
    </source>
</evidence>
<keyword evidence="1 3" id="KW-0808">Transferase</keyword>
<proteinExistence type="inferred from homology"/>
<dbReference type="UniPathway" id="UPA00958"/>
<name>A0A1I0IFC8_9RHOB</name>
<organism evidence="3 4">
    <name type="scientific">Paracoccus homiensis</name>
    <dbReference type="NCBI Taxonomy" id="364199"/>
    <lineage>
        <taxon>Bacteria</taxon>
        <taxon>Pseudomonadati</taxon>
        <taxon>Pseudomonadota</taxon>
        <taxon>Alphaproteobacteria</taxon>
        <taxon>Rhodobacterales</taxon>
        <taxon>Paracoccaceae</taxon>
        <taxon>Paracoccus</taxon>
    </lineage>
</organism>
<comment type="pathway">
    <text evidence="1">Bacterial outer membrane biogenesis; LPS core biosynthesis.</text>
</comment>
<keyword evidence="1" id="KW-1003">Cell membrane</keyword>
<dbReference type="RefSeq" id="WP_090737213.1">
    <property type="nucleotide sequence ID" value="NZ_FOHO01000016.1"/>
</dbReference>
<keyword evidence="1" id="KW-0472">Membrane</keyword>
<gene>
    <name evidence="3" type="ORF">SAMN04489858_11645</name>
</gene>
<feature type="domain" description="3-deoxy-D-manno-octulosonic-acid transferase N-terminal" evidence="2">
    <location>
        <begin position="79"/>
        <end position="170"/>
    </location>
</feature>
<dbReference type="EC" id="2.4.99.12" evidence="1"/>
<dbReference type="InterPro" id="IPR007507">
    <property type="entry name" value="Glycos_transf_N"/>
</dbReference>
<dbReference type="GO" id="GO:0009244">
    <property type="term" value="P:lipopolysaccharide core region biosynthetic process"/>
    <property type="evidence" value="ECO:0007669"/>
    <property type="project" value="UniProtKB-UniRule"/>
</dbReference>
<reference evidence="3 4" key="1">
    <citation type="submission" date="2016-10" db="EMBL/GenBank/DDBJ databases">
        <authorList>
            <person name="de Groot N.N."/>
        </authorList>
    </citation>
    <scope>NUCLEOTIDE SEQUENCE [LARGE SCALE GENOMIC DNA]</scope>
    <source>
        <strain evidence="3 4">DSM 17862</strain>
    </source>
</reference>
<accession>A0A1I0IFC8</accession>
<dbReference type="PANTHER" id="PTHR42755">
    <property type="entry name" value="3-DEOXY-MANNO-OCTULOSONATE CYTIDYLYLTRANSFERASE"/>
    <property type="match status" value="1"/>
</dbReference>
<keyword evidence="4" id="KW-1185">Reference proteome</keyword>
<evidence type="ECO:0000313" key="3">
    <source>
        <dbReference type="EMBL" id="SET95708.1"/>
    </source>
</evidence>
<dbReference type="STRING" id="364199.SAMN04489858_11645"/>
<sequence length="390" mass="42119">MAAAGLERLGLWLHLRHRSAMPADRILRPEGHGPLLVQWVGPAAGPARAQVASVLRTACPDLRILDLSDRPEADRDRSAMTALLLDQKPVAILILGSDLPVALIAAAETRDIPVIMGETRLDRRDLGWSVGRNLRRNLLRGLHRLLVTDSDSHDIARRIGVAPSRVTMSGPVTEIRDPLPCNETERVSFAQLLRGRHAWFAACVPPSEEPAVIEAHRAALRQSHRALLILALTDNDRIAALSDQLEAEGLIVARRDRDEEPTDEVQVLLTDGLTEMGLWYRVAPVTYMGGTISGDDAEARHPFEPAALGSAILHGPHIDKFATDWTHLDAARAARAVPSAGKLAQAVAELTQPDLIAELANAAWTVSTGGAGVALQIAQPILDALERTGP</sequence>
<dbReference type="PANTHER" id="PTHR42755:SF1">
    <property type="entry name" value="3-DEOXY-D-MANNO-OCTULOSONIC ACID TRANSFERASE, MITOCHONDRIAL-RELATED"/>
    <property type="match status" value="1"/>
</dbReference>
<dbReference type="Gene3D" id="3.40.50.2000">
    <property type="entry name" value="Glycogen Phosphorylase B"/>
    <property type="match status" value="1"/>
</dbReference>
<dbReference type="InterPro" id="IPR039901">
    <property type="entry name" value="Kdotransferase"/>
</dbReference>